<name>A0AAX1NEC5_9BACT</name>
<dbReference type="InterPro" id="IPR007729">
    <property type="entry name" value="DGOK"/>
</dbReference>
<evidence type="ECO:0000313" key="1">
    <source>
        <dbReference type="EMBL" id="QWG04687.1"/>
    </source>
</evidence>
<dbReference type="Gene3D" id="3.30.420.310">
    <property type="entry name" value="2-keto-3-deoxy-galactonokinase, C-terminal domain"/>
    <property type="match status" value="1"/>
</dbReference>
<organism evidence="1 2">
    <name type="scientific">Flammeovirga yaeyamensis</name>
    <dbReference type="NCBI Taxonomy" id="367791"/>
    <lineage>
        <taxon>Bacteria</taxon>
        <taxon>Pseudomonadati</taxon>
        <taxon>Bacteroidota</taxon>
        <taxon>Cytophagia</taxon>
        <taxon>Cytophagales</taxon>
        <taxon>Flammeovirgaceae</taxon>
        <taxon>Flammeovirga</taxon>
    </lineage>
</organism>
<gene>
    <name evidence="1" type="ORF">KMW28_27700</name>
</gene>
<dbReference type="EMBL" id="CP076133">
    <property type="protein sequence ID" value="QWG04687.1"/>
    <property type="molecule type" value="Genomic_DNA"/>
</dbReference>
<dbReference type="Pfam" id="PF05035">
    <property type="entry name" value="DGOK"/>
    <property type="match status" value="1"/>
</dbReference>
<dbReference type="RefSeq" id="WP_169665605.1">
    <property type="nucleotide sequence ID" value="NZ_CP076133.1"/>
</dbReference>
<dbReference type="InterPro" id="IPR042257">
    <property type="entry name" value="DGOK_C"/>
</dbReference>
<sequence>MKQPKHFVSCDWGTSNFRIRLIDFDTLEVIKEHKTEMGVKKLYQQFLSSESEDQQAYFSKYLISQLTKVTDLTEQIVIVACGMITSSIGLKELSYSEVPFENESLNIEKLQLTENIDLLLISGVKTTEDVMRGEEVQALGMTEFLEEDCYLLLPGTHSKHLLFSEGQYQTFRTFMTGELFELISSQSILKDSIQKVDFTDEAKKSFVEGVRKGINGWLTSSLFSIRAKQVQNQSALGKIEEEIKTSNFYLLSGLLIGDELSYLKDQKLPIKMAASGVLSLLYTEALKVLEGVDFQTFEDGVLEYSLINGQKLILKNYIENEYFFSAEV</sequence>
<dbReference type="GO" id="GO:0008671">
    <property type="term" value="F:2-dehydro-3-deoxygalactonokinase activity"/>
    <property type="evidence" value="ECO:0007669"/>
    <property type="project" value="InterPro"/>
</dbReference>
<protein>
    <submittedName>
        <fullName evidence="1">2-dehydro-3-deoxygalactonokinase</fullName>
    </submittedName>
</protein>
<dbReference type="Proteomes" id="UP000678679">
    <property type="component" value="Chromosome 2"/>
</dbReference>
<dbReference type="Gene3D" id="3.30.420.300">
    <property type="entry name" value="2-keto-3-deoxy-galactonokinase, substrate binding domain"/>
    <property type="match status" value="1"/>
</dbReference>
<dbReference type="AlphaFoldDB" id="A0AAX1NEC5"/>
<keyword evidence="2" id="KW-1185">Reference proteome</keyword>
<proteinExistence type="predicted"/>
<dbReference type="KEGG" id="fya:KMW28_27700"/>
<accession>A0AAX1NEC5</accession>
<dbReference type="GO" id="GO:0034194">
    <property type="term" value="P:D-galactonate catabolic process"/>
    <property type="evidence" value="ECO:0007669"/>
    <property type="project" value="InterPro"/>
</dbReference>
<dbReference type="InterPro" id="IPR042258">
    <property type="entry name" value="DGOK_N"/>
</dbReference>
<reference evidence="1 2" key="1">
    <citation type="submission" date="2021-05" db="EMBL/GenBank/DDBJ databases">
        <title>Comparative genomic studies on the polysaccharide-degrading batcterial strains of the Flammeovirga genus.</title>
        <authorList>
            <person name="Zewei F."/>
            <person name="Zheng Z."/>
            <person name="Yu L."/>
            <person name="Ruyue G."/>
            <person name="Yanhong M."/>
            <person name="Yuanyuan C."/>
            <person name="Jingyan G."/>
            <person name="Wenjun H."/>
        </authorList>
    </citation>
    <scope>NUCLEOTIDE SEQUENCE [LARGE SCALE GENOMIC DNA]</scope>
    <source>
        <strain evidence="1 2">NBRC:100898</strain>
    </source>
</reference>
<evidence type="ECO:0000313" key="2">
    <source>
        <dbReference type="Proteomes" id="UP000678679"/>
    </source>
</evidence>